<dbReference type="EMBL" id="CP020028">
    <property type="protein sequence ID" value="ASR48074.1"/>
    <property type="molecule type" value="Genomic_DNA"/>
</dbReference>
<accession>A0A222WQE0</accession>
<organism evidence="2 3">
    <name type="scientific">Paenibacillus kribbensis</name>
    <dbReference type="NCBI Taxonomy" id="172713"/>
    <lineage>
        <taxon>Bacteria</taxon>
        <taxon>Bacillati</taxon>
        <taxon>Bacillota</taxon>
        <taxon>Bacilli</taxon>
        <taxon>Bacillales</taxon>
        <taxon>Paenibacillaceae</taxon>
        <taxon>Paenibacillus</taxon>
    </lineage>
</organism>
<protein>
    <submittedName>
        <fullName evidence="2">Transcriptional regulator</fullName>
    </submittedName>
</protein>
<evidence type="ECO:0000313" key="2">
    <source>
        <dbReference type="EMBL" id="ASR48074.1"/>
    </source>
</evidence>
<dbReference type="Proteomes" id="UP000214666">
    <property type="component" value="Chromosome"/>
</dbReference>
<reference evidence="2 3" key="1">
    <citation type="submission" date="2017-03" db="EMBL/GenBank/DDBJ databases">
        <title>Complete genome sequence of Paenibacillus Kribbensis producing bioflocculants.</title>
        <authorList>
            <person name="Lee H.-G."/>
            <person name="Oh H.-M."/>
        </authorList>
    </citation>
    <scope>NUCLEOTIDE SEQUENCE [LARGE SCALE GENOMIC DNA]</scope>
    <source>
        <strain evidence="2 3">AM49</strain>
    </source>
</reference>
<evidence type="ECO:0000313" key="3">
    <source>
        <dbReference type="Proteomes" id="UP000214666"/>
    </source>
</evidence>
<feature type="domain" description="HTH cro/C1-type" evidence="1">
    <location>
        <begin position="11"/>
        <end position="65"/>
    </location>
</feature>
<dbReference type="KEGG" id="pkb:B4V02_15905"/>
<dbReference type="SMART" id="SM00530">
    <property type="entry name" value="HTH_XRE"/>
    <property type="match status" value="1"/>
</dbReference>
<dbReference type="GO" id="GO:0003677">
    <property type="term" value="F:DNA binding"/>
    <property type="evidence" value="ECO:0007669"/>
    <property type="project" value="InterPro"/>
</dbReference>
<dbReference type="OrthoDB" id="2470416at2"/>
<proteinExistence type="predicted"/>
<name>A0A222WQE0_9BACL</name>
<dbReference type="AlphaFoldDB" id="A0A222WQE0"/>
<dbReference type="InterPro" id="IPR010982">
    <property type="entry name" value="Lambda_DNA-bd_dom_sf"/>
</dbReference>
<sequence length="465" mass="54579">MKQTPTIRAELDRYLKQEGLSLIQFGHIAGMNRGIVSSIVTGNKSMSVNQLDRITEAMGLPEGHFYDLFIENYIIDVPPNMRRIEPFLYRCAELDKLDTIRRVLGAIMDNLLYSPKLFDIAENLFAEGRHEAALLLYENVAQTEKYQHSERLAVCQYRIFTIQVGNDQSRNLSAATLFEPFVERLDEIDQLDALKDLANVYRSLRKWVKVDEMARKMRGKAEIQYSMKHQQNSRERNEAAKKLSRPMFVYISYGDLLCAGVCEAQGDYQQALQYTYTYANLDWVKETDEDTQHWIGLFQHWAEVNTYVFKLLSGDTSVLTDYVEYIAASTNKADKEMVTKLLNVMYAANRYNIDVDNILLRFKTEIDFFAQMNPSADMYTYQVVPEQKTRFKYELAKYYLNRGNYSYGFKYLLDVLSKSLSNNKESFFIRCIRLFERFKQFADVRSFEKYEILVSEGQRERLFYY</sequence>
<gene>
    <name evidence="2" type="ORF">B4V02_15905</name>
</gene>
<keyword evidence="3" id="KW-1185">Reference proteome</keyword>
<dbReference type="InterPro" id="IPR001387">
    <property type="entry name" value="Cro/C1-type_HTH"/>
</dbReference>
<evidence type="ECO:0000259" key="1">
    <source>
        <dbReference type="PROSITE" id="PS50943"/>
    </source>
</evidence>
<dbReference type="PROSITE" id="PS50943">
    <property type="entry name" value="HTH_CROC1"/>
    <property type="match status" value="1"/>
</dbReference>
<dbReference type="RefSeq" id="WP_094155535.1">
    <property type="nucleotide sequence ID" value="NZ_CP020028.1"/>
</dbReference>
<dbReference type="SUPFAM" id="SSF47413">
    <property type="entry name" value="lambda repressor-like DNA-binding domains"/>
    <property type="match status" value="1"/>
</dbReference>